<dbReference type="Gramene" id="Psat02G0070800-T1">
    <property type="protein sequence ID" value="KAI5433522.1"/>
    <property type="gene ID" value="KIW84_020708"/>
</dbReference>
<dbReference type="InterPro" id="IPR006957">
    <property type="entry name" value="EIN3"/>
</dbReference>
<protein>
    <recommendedName>
        <fullName evidence="2">Ethylene insensitive 3-like DNA-binding domain-containing protein</fullName>
    </recommendedName>
</protein>
<evidence type="ECO:0000313" key="4">
    <source>
        <dbReference type="Proteomes" id="UP001058974"/>
    </source>
</evidence>
<dbReference type="GO" id="GO:0003700">
    <property type="term" value="F:DNA-binding transcription factor activity"/>
    <property type="evidence" value="ECO:0007669"/>
    <property type="project" value="InterPro"/>
</dbReference>
<dbReference type="GO" id="GO:0003677">
    <property type="term" value="F:DNA binding"/>
    <property type="evidence" value="ECO:0007669"/>
    <property type="project" value="TreeGrafter"/>
</dbReference>
<dbReference type="PANTHER" id="PTHR33305">
    <property type="entry name" value="ETHYLENE INSENSITIVE 3-LIKE 2 PROTEIN"/>
    <property type="match status" value="1"/>
</dbReference>
<name>A0A9D5B2Z1_PEA</name>
<dbReference type="AlphaFoldDB" id="A0A9D5B2Z1"/>
<dbReference type="Proteomes" id="UP001058974">
    <property type="component" value="Chromosome 2"/>
</dbReference>
<dbReference type="EMBL" id="JAMSHJ010000002">
    <property type="protein sequence ID" value="KAI5433522.1"/>
    <property type="molecule type" value="Genomic_DNA"/>
</dbReference>
<feature type="domain" description="Ethylene insensitive 3-like DNA-binding" evidence="2">
    <location>
        <begin position="36"/>
        <end position="85"/>
    </location>
</feature>
<comment type="caution">
    <text evidence="3">The sequence shown here is derived from an EMBL/GenBank/DDBJ whole genome shotgun (WGS) entry which is preliminary data.</text>
</comment>
<evidence type="ECO:0000259" key="2">
    <source>
        <dbReference type="Pfam" id="PF04873"/>
    </source>
</evidence>
<organism evidence="3 4">
    <name type="scientific">Pisum sativum</name>
    <name type="common">Garden pea</name>
    <name type="synonym">Lathyrus oleraceus</name>
    <dbReference type="NCBI Taxonomy" id="3888"/>
    <lineage>
        <taxon>Eukaryota</taxon>
        <taxon>Viridiplantae</taxon>
        <taxon>Streptophyta</taxon>
        <taxon>Embryophyta</taxon>
        <taxon>Tracheophyta</taxon>
        <taxon>Spermatophyta</taxon>
        <taxon>Magnoliopsida</taxon>
        <taxon>eudicotyledons</taxon>
        <taxon>Gunneridae</taxon>
        <taxon>Pentapetalae</taxon>
        <taxon>rosids</taxon>
        <taxon>fabids</taxon>
        <taxon>Fabales</taxon>
        <taxon>Fabaceae</taxon>
        <taxon>Papilionoideae</taxon>
        <taxon>50 kb inversion clade</taxon>
        <taxon>NPAAA clade</taxon>
        <taxon>Hologalegina</taxon>
        <taxon>IRL clade</taxon>
        <taxon>Fabeae</taxon>
        <taxon>Lathyrus</taxon>
    </lineage>
</organism>
<keyword evidence="4" id="KW-1185">Reference proteome</keyword>
<accession>A0A9D5B2Z1</accession>
<sequence>MCLMMFDDTRFCGTLRQTVPDTVVDDDYSDEEIDIDELERRMWRDKMRLKRLREQTKAKEGSDAAKERQFQEQARMKKMARAQEQARVKKMYGIFKYKPTLKKKFVILQY</sequence>
<evidence type="ECO:0000256" key="1">
    <source>
        <dbReference type="SAM" id="MobiDB-lite"/>
    </source>
</evidence>
<feature type="region of interest" description="Disordered" evidence="1">
    <location>
        <begin position="54"/>
        <end position="78"/>
    </location>
</feature>
<reference evidence="3 4" key="1">
    <citation type="journal article" date="2022" name="Nat. Genet.">
        <title>Improved pea reference genome and pan-genome highlight genomic features and evolutionary characteristics.</title>
        <authorList>
            <person name="Yang T."/>
            <person name="Liu R."/>
            <person name="Luo Y."/>
            <person name="Hu S."/>
            <person name="Wang D."/>
            <person name="Wang C."/>
            <person name="Pandey M.K."/>
            <person name="Ge S."/>
            <person name="Xu Q."/>
            <person name="Li N."/>
            <person name="Li G."/>
            <person name="Huang Y."/>
            <person name="Saxena R.K."/>
            <person name="Ji Y."/>
            <person name="Li M."/>
            <person name="Yan X."/>
            <person name="He Y."/>
            <person name="Liu Y."/>
            <person name="Wang X."/>
            <person name="Xiang C."/>
            <person name="Varshney R.K."/>
            <person name="Ding H."/>
            <person name="Gao S."/>
            <person name="Zong X."/>
        </authorList>
    </citation>
    <scope>NUCLEOTIDE SEQUENCE [LARGE SCALE GENOMIC DNA]</scope>
    <source>
        <strain evidence="3 4">cv. Zhongwan 6</strain>
    </source>
</reference>
<dbReference type="PANTHER" id="PTHR33305:SF11">
    <property type="entry name" value="PROTEIN ETHYLENE INSENSITIVE 3"/>
    <property type="match status" value="1"/>
</dbReference>
<dbReference type="GO" id="GO:0005634">
    <property type="term" value="C:nucleus"/>
    <property type="evidence" value="ECO:0007669"/>
    <property type="project" value="InterPro"/>
</dbReference>
<dbReference type="InterPro" id="IPR047091">
    <property type="entry name" value="EIN3-like_DNA-bd"/>
</dbReference>
<feature type="compositionally biased region" description="Basic and acidic residues" evidence="1">
    <location>
        <begin position="54"/>
        <end position="70"/>
    </location>
</feature>
<evidence type="ECO:0000313" key="3">
    <source>
        <dbReference type="EMBL" id="KAI5433522.1"/>
    </source>
</evidence>
<gene>
    <name evidence="3" type="ORF">KIW84_020708</name>
</gene>
<proteinExistence type="predicted"/>
<dbReference type="Pfam" id="PF04873">
    <property type="entry name" value="EIN3_DNA-bd"/>
    <property type="match status" value="1"/>
</dbReference>